<evidence type="ECO:0000313" key="6">
    <source>
        <dbReference type="EMBL" id="RUS25584.1"/>
    </source>
</evidence>
<feature type="compositionally biased region" description="Low complexity" evidence="3">
    <location>
        <begin position="469"/>
        <end position="487"/>
    </location>
</feature>
<dbReference type="InterPro" id="IPR001895">
    <property type="entry name" value="RASGEF_cat_dom"/>
</dbReference>
<feature type="region of interest" description="Disordered" evidence="3">
    <location>
        <begin position="1"/>
        <end position="30"/>
    </location>
</feature>
<evidence type="ECO:0000256" key="2">
    <source>
        <dbReference type="PROSITE-ProRule" id="PRU00168"/>
    </source>
</evidence>
<dbReference type="EMBL" id="RBNJ01012618">
    <property type="protein sequence ID" value="RUS25584.1"/>
    <property type="molecule type" value="Genomic_DNA"/>
</dbReference>
<dbReference type="Gene3D" id="1.20.870.10">
    <property type="entry name" value="Son of sevenless (SoS) protein Chain: S domain 1"/>
    <property type="match status" value="1"/>
</dbReference>
<feature type="compositionally biased region" description="Polar residues" evidence="3">
    <location>
        <begin position="1"/>
        <end position="29"/>
    </location>
</feature>
<dbReference type="PANTHER" id="PTHR23113:SF363">
    <property type="entry name" value="PROTEIN SON OF SEVENLESS"/>
    <property type="match status" value="1"/>
</dbReference>
<evidence type="ECO:0000313" key="7">
    <source>
        <dbReference type="Proteomes" id="UP000274822"/>
    </source>
</evidence>
<dbReference type="Pfam" id="PF00618">
    <property type="entry name" value="RasGEF_N"/>
    <property type="match status" value="1"/>
</dbReference>
<dbReference type="PROSITE" id="PS50212">
    <property type="entry name" value="RASGEF_NTER"/>
    <property type="match status" value="1"/>
</dbReference>
<proteinExistence type="predicted"/>
<feature type="region of interest" description="Disordered" evidence="3">
    <location>
        <begin position="42"/>
        <end position="97"/>
    </location>
</feature>
<feature type="domain" description="N-terminal Ras-GEF" evidence="5">
    <location>
        <begin position="259"/>
        <end position="401"/>
    </location>
</feature>
<evidence type="ECO:0000256" key="3">
    <source>
        <dbReference type="SAM" id="MobiDB-lite"/>
    </source>
</evidence>
<dbReference type="GO" id="GO:0005085">
    <property type="term" value="F:guanyl-nucleotide exchange factor activity"/>
    <property type="evidence" value="ECO:0007669"/>
    <property type="project" value="UniProtKB-KW"/>
</dbReference>
<dbReference type="InterPro" id="IPR036964">
    <property type="entry name" value="RASGEF_cat_dom_sf"/>
</dbReference>
<sequence>MLPNHSFQDSLVDSTIVESKPSSASQQPEQMMDYFSVGLASSVAPSDESPISSEMHPNTPTRPTSTRLPSYLEDLVKGGLSNRSNRRSSVSSSSTPKADKWAGIFSLRRKSIVNDVNDVPPRSRSASFPSLHFSTSTSKSKQRPADGLASPPSPSEQEPFQGRNKVDSGYLSFSSVDSNTNVMSGLDAIHDLDDLDEHLESPIGSPRPLHPYDPSPPISETDISVFDRLRIDTAEVIQFADGNGRVVGSGNVENDLPAEFSLITAATVEKLVEKLTKDIDYTFMTDFFLTFRLFLSPVRLCKLLILRFRWALQGDLEEHQLVRIRTYSHAISSFLRYVSRTFVVIRHWLTFYFTQDFITSRTLRFMTTTFLNDMRVHPVILSSQRDERIIRSLRTVLKKQRKTYMDRSEGDALVLESQHHGVAERPGPSRTGLSGTRQRLQRALTSLPGSIMTGQAALNASKDSDKASKTSFMSSKNSASSSGTSLSPRRAAPTTSQRSVRESNAWSVKMTFGISSIKRKVPAMYQSIVNSKNLSASSIVEPECRPEGCCCSVDIMQASKSTSTVMIDENESWRTSPKSGAVPGSPGSRNGSLFRMKTGKNFGTLTSRGSASDDSISSIKFVEEPTSMEPENLRPSILRAFSSPPSQNRPSKVTRSITSQDSMVLVHTNPSCPFFDADQLPTQSGATPLSSSNELLPIHGILGEFSLPNSPTLSPQMPYRSFVLLYRSEVIAQQFCILERRLLRDVTWEELIELRWTKKKPEHSVNEEMEEPKKKRGVDALIERFDSVCQWVTSEIVRTKSIDLRVKVVEKFIRIALVSHIPK</sequence>
<organism evidence="6 7">
    <name type="scientific">Jimgerdemannia flammicorona</name>
    <dbReference type="NCBI Taxonomy" id="994334"/>
    <lineage>
        <taxon>Eukaryota</taxon>
        <taxon>Fungi</taxon>
        <taxon>Fungi incertae sedis</taxon>
        <taxon>Mucoromycota</taxon>
        <taxon>Mucoromycotina</taxon>
        <taxon>Endogonomycetes</taxon>
        <taxon>Endogonales</taxon>
        <taxon>Endogonaceae</taxon>
        <taxon>Jimgerdemannia</taxon>
    </lineage>
</organism>
<dbReference type="SMART" id="SM00229">
    <property type="entry name" value="RasGEFN"/>
    <property type="match status" value="1"/>
</dbReference>
<dbReference type="InterPro" id="IPR008937">
    <property type="entry name" value="Ras-like_GEF"/>
</dbReference>
<feature type="region of interest" description="Disordered" evidence="3">
    <location>
        <begin position="417"/>
        <end position="439"/>
    </location>
</feature>
<feature type="compositionally biased region" description="Low complexity" evidence="3">
    <location>
        <begin position="57"/>
        <end position="70"/>
    </location>
</feature>
<feature type="region of interest" description="Disordered" evidence="3">
    <location>
        <begin position="571"/>
        <end position="617"/>
    </location>
</feature>
<feature type="domain" description="Ras-GEF" evidence="4">
    <location>
        <begin position="727"/>
        <end position="823"/>
    </location>
</feature>
<dbReference type="Pfam" id="PF00617">
    <property type="entry name" value="RasGEF"/>
    <property type="match status" value="1"/>
</dbReference>
<feature type="compositionally biased region" description="Low complexity" evidence="3">
    <location>
        <begin position="81"/>
        <end position="94"/>
    </location>
</feature>
<accession>A0A433Q725</accession>
<keyword evidence="7" id="KW-1185">Reference proteome</keyword>
<dbReference type="InterPro" id="IPR000651">
    <property type="entry name" value="Ras-like_Gua-exchang_fac_N"/>
</dbReference>
<feature type="region of interest" description="Disordered" evidence="3">
    <location>
        <begin position="457"/>
        <end position="503"/>
    </location>
</feature>
<dbReference type="SUPFAM" id="SSF48366">
    <property type="entry name" value="Ras GEF"/>
    <property type="match status" value="1"/>
</dbReference>
<comment type="caution">
    <text evidence="6">The sequence shown here is derived from an EMBL/GenBank/DDBJ whole genome shotgun (WGS) entry which is preliminary data.</text>
</comment>
<gene>
    <name evidence="6" type="ORF">BC938DRAFT_471934</name>
</gene>
<protein>
    <recommendedName>
        <fullName evidence="8">N-terminal Ras-GEF domain-containing protein</fullName>
    </recommendedName>
</protein>
<dbReference type="GO" id="GO:0007265">
    <property type="term" value="P:Ras protein signal transduction"/>
    <property type="evidence" value="ECO:0007669"/>
    <property type="project" value="TreeGrafter"/>
</dbReference>
<evidence type="ECO:0000259" key="4">
    <source>
        <dbReference type="PROSITE" id="PS50009"/>
    </source>
</evidence>
<name>A0A433Q725_9FUNG</name>
<dbReference type="AlphaFoldDB" id="A0A433Q725"/>
<evidence type="ECO:0000256" key="1">
    <source>
        <dbReference type="ARBA" id="ARBA00022658"/>
    </source>
</evidence>
<dbReference type="GO" id="GO:0005886">
    <property type="term" value="C:plasma membrane"/>
    <property type="evidence" value="ECO:0007669"/>
    <property type="project" value="TreeGrafter"/>
</dbReference>
<feature type="compositionally biased region" description="Polar residues" evidence="3">
    <location>
        <begin position="493"/>
        <end position="503"/>
    </location>
</feature>
<dbReference type="Gene3D" id="1.10.840.10">
    <property type="entry name" value="Ras guanine-nucleotide exchange factors catalytic domain"/>
    <property type="match status" value="1"/>
</dbReference>
<dbReference type="Proteomes" id="UP000274822">
    <property type="component" value="Unassembled WGS sequence"/>
</dbReference>
<feature type="region of interest" description="Disordered" evidence="3">
    <location>
        <begin position="116"/>
        <end position="167"/>
    </location>
</feature>
<dbReference type="CDD" id="cd06224">
    <property type="entry name" value="REM"/>
    <property type="match status" value="1"/>
</dbReference>
<feature type="region of interest" description="Disordered" evidence="3">
    <location>
        <begin position="197"/>
        <end position="216"/>
    </location>
</feature>
<evidence type="ECO:0008006" key="8">
    <source>
        <dbReference type="Google" id="ProtNLM"/>
    </source>
</evidence>
<dbReference type="InterPro" id="IPR023578">
    <property type="entry name" value="Ras_GEF_dom_sf"/>
</dbReference>
<keyword evidence="1 2" id="KW-0344">Guanine-nucleotide releasing factor</keyword>
<feature type="compositionally biased region" description="Polar residues" evidence="3">
    <location>
        <begin position="124"/>
        <end position="139"/>
    </location>
</feature>
<dbReference type="PANTHER" id="PTHR23113">
    <property type="entry name" value="GUANINE NUCLEOTIDE EXCHANGE FACTOR"/>
    <property type="match status" value="1"/>
</dbReference>
<evidence type="ECO:0000259" key="5">
    <source>
        <dbReference type="PROSITE" id="PS50212"/>
    </source>
</evidence>
<dbReference type="PROSITE" id="PS50009">
    <property type="entry name" value="RASGEF_CAT"/>
    <property type="match status" value="1"/>
</dbReference>
<reference evidence="6 7" key="1">
    <citation type="journal article" date="2018" name="New Phytol.">
        <title>Phylogenomics of Endogonaceae and evolution of mycorrhizas within Mucoromycota.</title>
        <authorList>
            <person name="Chang Y."/>
            <person name="Desiro A."/>
            <person name="Na H."/>
            <person name="Sandor L."/>
            <person name="Lipzen A."/>
            <person name="Clum A."/>
            <person name="Barry K."/>
            <person name="Grigoriev I.V."/>
            <person name="Martin F.M."/>
            <person name="Stajich J.E."/>
            <person name="Smith M.E."/>
            <person name="Bonito G."/>
            <person name="Spatafora J.W."/>
        </authorList>
    </citation>
    <scope>NUCLEOTIDE SEQUENCE [LARGE SCALE GENOMIC DNA]</scope>
    <source>
        <strain evidence="6 7">AD002</strain>
    </source>
</reference>